<keyword evidence="1" id="KW-0614">Plasmid</keyword>
<protein>
    <submittedName>
        <fullName evidence="1">Uncharacterized protein</fullName>
    </submittedName>
</protein>
<accession>A0AAU8C891</accession>
<dbReference type="AlphaFoldDB" id="A0AAU8C891"/>
<dbReference type="EMBL" id="CP159197">
    <property type="protein sequence ID" value="XCF12260.1"/>
    <property type="molecule type" value="Genomic_DNA"/>
</dbReference>
<name>A0AAU8C891_9RHOB</name>
<organism evidence="1">
    <name type="scientific">Sulfitobacter sp. TCYB15</name>
    <dbReference type="NCBI Taxonomy" id="3229275"/>
    <lineage>
        <taxon>Bacteria</taxon>
        <taxon>Pseudomonadati</taxon>
        <taxon>Pseudomonadota</taxon>
        <taxon>Alphaproteobacteria</taxon>
        <taxon>Rhodobacterales</taxon>
        <taxon>Roseobacteraceae</taxon>
        <taxon>Sulfitobacter</taxon>
    </lineage>
</organism>
<proteinExistence type="predicted"/>
<reference evidence="1" key="1">
    <citation type="journal article" date="2020" name="Int. J. Syst. Evol. Microbiol.">
        <title>Notification of changes in taxonomic opinion previously published outside the IJSEM.</title>
        <authorList>
            <person name="Oren A."/>
            <person name="Garrity G."/>
        </authorList>
    </citation>
    <scope>NUCLEOTIDE SEQUENCE</scope>
    <source>
        <strain evidence="1">TCYB15</strain>
    </source>
</reference>
<evidence type="ECO:0000313" key="1">
    <source>
        <dbReference type="EMBL" id="XCF12260.1"/>
    </source>
</evidence>
<dbReference type="RefSeq" id="WP_353628673.1">
    <property type="nucleotide sequence ID" value="NZ_CP159197.1"/>
</dbReference>
<gene>
    <name evidence="1" type="ORF">ABM428_17555</name>
</gene>
<sequence>MEGAWREPLKTMNDTPEAEPKDMEWAVTYIILVSTLFVDPSI</sequence>
<reference evidence="1" key="2">
    <citation type="submission" date="2024-06" db="EMBL/GenBank/DDBJ databases">
        <authorList>
            <person name="Deng Y."/>
        </authorList>
    </citation>
    <scope>NUCLEOTIDE SEQUENCE</scope>
    <source>
        <strain evidence="1">TCYB15</strain>
        <plasmid evidence="1">pZYJ04</plasmid>
    </source>
</reference>
<geneLocation type="plasmid" evidence="1">
    <name>pZYJ04</name>
</geneLocation>
<dbReference type="KEGG" id="suly:ABM428_17555"/>